<feature type="domain" description="DhaL" evidence="1">
    <location>
        <begin position="10"/>
        <end position="205"/>
    </location>
</feature>
<evidence type="ECO:0000313" key="3">
    <source>
        <dbReference type="Proteomes" id="UP000030664"/>
    </source>
</evidence>
<protein>
    <recommendedName>
        <fullName evidence="1">DhaL domain-containing protein</fullName>
    </recommendedName>
</protein>
<comment type="caution">
    <text evidence="2">The sequence shown here is derived from an EMBL/GenBank/DDBJ whole genome shotgun (WGS) entry which is preliminary data.</text>
</comment>
<dbReference type="InterPro" id="IPR048394">
    <property type="entry name" value="FakA-like_M"/>
</dbReference>
<dbReference type="AlphaFoldDB" id="A0A0B0D9B0"/>
<sequence>MSHKAGSSTTEVRNWLDAAHRRLREHSDVLDDLNVFPVADADTGANLSATVGSAAEAAHLIEGRDVGELLVYAGQAALEQARGNSGVLAAVALTAMGQAVEGCVRLTAAQLKAALMAAQVRCWSALTEPVPGTMISVLQAAGEVPVPDTAAEGSNQQLVEWLDLMVQAATQAVIDTVDQIPVLSERGTVDSGALGMLVILAALRTELSGEDSAADPVQDIVRDHALPLTSGEQEPSDGYEVMGTMDLSALDAAELRHELDDAGDSVIVSAVSENEDGYTWRVHVHVADPDTALDLMRRRGTARNVTVTSLAAEPR</sequence>
<dbReference type="SUPFAM" id="SSF101473">
    <property type="entry name" value="DhaL-like"/>
    <property type="match status" value="1"/>
</dbReference>
<dbReference type="Pfam" id="PF02734">
    <property type="entry name" value="Dak2"/>
    <property type="match status" value="1"/>
</dbReference>
<evidence type="ECO:0000259" key="1">
    <source>
        <dbReference type="PROSITE" id="PS51480"/>
    </source>
</evidence>
<reference evidence="2 3" key="1">
    <citation type="submission" date="2014-09" db="EMBL/GenBank/DDBJ databases">
        <title>High-quality draft genome sequence of Kocuria marina SO9-6, an actinobacterium isolated from a copper mine.</title>
        <authorList>
            <person name="Castro D.B."/>
            <person name="Pereira L.B."/>
            <person name="Silva M.V."/>
            <person name="Silva B.P."/>
            <person name="Zanardi B.R."/>
            <person name="Carlos C."/>
            <person name="Belgini D.R."/>
            <person name="Limache E.G."/>
            <person name="Lacerda G.V."/>
            <person name="Nery M.B."/>
            <person name="Gomes M.B."/>
            <person name="Souza S."/>
            <person name="Silva T.M."/>
            <person name="Rodrigues V.D."/>
            <person name="Paulino L.C."/>
            <person name="Vicentini R."/>
            <person name="Ferraz L.F."/>
            <person name="Ottoboni L.M."/>
        </authorList>
    </citation>
    <scope>NUCLEOTIDE SEQUENCE [LARGE SCALE GENOMIC DNA]</scope>
    <source>
        <strain evidence="2 3">SO9-6</strain>
    </source>
</reference>
<organism evidence="2 3">
    <name type="scientific">Kocuria marina</name>
    <dbReference type="NCBI Taxonomy" id="223184"/>
    <lineage>
        <taxon>Bacteria</taxon>
        <taxon>Bacillati</taxon>
        <taxon>Actinomycetota</taxon>
        <taxon>Actinomycetes</taxon>
        <taxon>Micrococcales</taxon>
        <taxon>Micrococcaceae</taxon>
        <taxon>Kocuria</taxon>
    </lineage>
</organism>
<dbReference type="Proteomes" id="UP000030664">
    <property type="component" value="Unassembled WGS sequence"/>
</dbReference>
<proteinExistence type="predicted"/>
<dbReference type="RefSeq" id="WP_035964583.1">
    <property type="nucleotide sequence ID" value="NZ_JROM01000041.1"/>
</dbReference>
<gene>
    <name evidence="2" type="ORF">AS25_09285</name>
</gene>
<dbReference type="EMBL" id="JROM01000041">
    <property type="protein sequence ID" value="KHE73963.1"/>
    <property type="molecule type" value="Genomic_DNA"/>
</dbReference>
<dbReference type="PANTHER" id="PTHR33434:SF4">
    <property type="entry name" value="PHOSPHATASE PROTEIN"/>
    <property type="match status" value="1"/>
</dbReference>
<dbReference type="eggNOG" id="COG1461">
    <property type="taxonomic scope" value="Bacteria"/>
</dbReference>
<evidence type="ECO:0000313" key="2">
    <source>
        <dbReference type="EMBL" id="KHE73963.1"/>
    </source>
</evidence>
<dbReference type="SMART" id="SM01120">
    <property type="entry name" value="Dak2"/>
    <property type="match status" value="1"/>
</dbReference>
<accession>A0A0B0D9B0</accession>
<dbReference type="STRING" id="223184.AS25_09285"/>
<name>A0A0B0D9B0_9MICC</name>
<dbReference type="GO" id="GO:0004371">
    <property type="term" value="F:glycerone kinase activity"/>
    <property type="evidence" value="ECO:0007669"/>
    <property type="project" value="InterPro"/>
</dbReference>
<dbReference type="GO" id="GO:0006071">
    <property type="term" value="P:glycerol metabolic process"/>
    <property type="evidence" value="ECO:0007669"/>
    <property type="project" value="InterPro"/>
</dbReference>
<dbReference type="Gene3D" id="1.25.40.340">
    <property type="match status" value="1"/>
</dbReference>
<dbReference type="PROSITE" id="PS51480">
    <property type="entry name" value="DHAL"/>
    <property type="match status" value="1"/>
</dbReference>
<dbReference type="InterPro" id="IPR004007">
    <property type="entry name" value="DhaL_dom"/>
</dbReference>
<dbReference type="Pfam" id="PF21645">
    <property type="entry name" value="FakA-like_M"/>
    <property type="match status" value="1"/>
</dbReference>
<dbReference type="PANTHER" id="PTHR33434">
    <property type="entry name" value="DEGV DOMAIN-CONTAINING PROTEIN DR_1986-RELATED"/>
    <property type="match status" value="1"/>
</dbReference>
<dbReference type="InterPro" id="IPR050270">
    <property type="entry name" value="DegV_domain_contain"/>
</dbReference>
<dbReference type="InterPro" id="IPR036117">
    <property type="entry name" value="DhaL_dom_sf"/>
</dbReference>